<proteinExistence type="predicted"/>
<evidence type="ECO:0000313" key="4">
    <source>
        <dbReference type="RefSeq" id="XP_001353596.4"/>
    </source>
</evidence>
<keyword evidence="3" id="KW-1185">Reference proteome</keyword>
<dbReference type="ExpressionAtlas" id="A0A6I8UDD8">
    <property type="expression patterns" value="baseline"/>
</dbReference>
<dbReference type="Proteomes" id="UP000001819">
    <property type="component" value="Chromosome X"/>
</dbReference>
<dbReference type="AlphaFoldDB" id="A0A6I8UDD8"/>
<dbReference type="InParanoid" id="A0A6I8UDD8"/>
<keyword evidence="2" id="KW-0472">Membrane</keyword>
<keyword evidence="2" id="KW-0812">Transmembrane</keyword>
<dbReference type="RefSeq" id="XP_001353596.4">
    <property type="nucleotide sequence ID" value="XM_001353560.4"/>
</dbReference>
<evidence type="ECO:0000256" key="1">
    <source>
        <dbReference type="SAM" id="MobiDB-lite"/>
    </source>
</evidence>
<accession>A0A6I8UDD8</accession>
<feature type="compositionally biased region" description="Acidic residues" evidence="1">
    <location>
        <begin position="237"/>
        <end position="247"/>
    </location>
</feature>
<dbReference type="KEGG" id="dpo:4813590"/>
<dbReference type="FunCoup" id="A0A6I8UDD8">
    <property type="interactions" value="1"/>
</dbReference>
<sequence length="308" mass="34025">MGWFGLGSKVERALLIYFHFGGAIKSESKALDSLRKTAKLQKSTVRPRKRNKRISIMVRAIYLSLAALVALACVASAAPVAESDIDTSLEYPASRQVEVEEEEELVQNSSADSSEEHDDDEDVHKVEEESKEDDDEENDDDDDDDDDSLIRRRRDVATTEETPSEAATETPSELEKDPDTVTAAVPVAPSRKPVLVLIRDALKKVTTDLPTAQVANNALQYFQQFEHFIQQTIEQVIGDDYDDDDETPATVVPNTDENKQPETESPQQNPKKDAETAAPEPEPVKPVKPVEPVEQQVTDAATPLSNAV</sequence>
<feature type="compositionally biased region" description="Acidic residues" evidence="1">
    <location>
        <begin position="129"/>
        <end position="147"/>
    </location>
</feature>
<feature type="transmembrane region" description="Helical" evidence="2">
    <location>
        <begin position="56"/>
        <end position="78"/>
    </location>
</feature>
<feature type="compositionally biased region" description="Low complexity" evidence="1">
    <location>
        <begin position="159"/>
        <end position="171"/>
    </location>
</feature>
<protein>
    <submittedName>
        <fullName evidence="4">Nucleolin</fullName>
    </submittedName>
</protein>
<feature type="region of interest" description="Disordered" evidence="1">
    <location>
        <begin position="95"/>
        <end position="192"/>
    </location>
</feature>
<name>A0A6I8UDD8_DROPS</name>
<reference evidence="4" key="1">
    <citation type="submission" date="2025-08" db="UniProtKB">
        <authorList>
            <consortium name="RefSeq"/>
        </authorList>
    </citation>
    <scope>IDENTIFICATION</scope>
    <source>
        <strain evidence="4">MV-25-SWS-2005</strain>
        <tissue evidence="4">Whole body</tissue>
    </source>
</reference>
<evidence type="ECO:0000313" key="3">
    <source>
        <dbReference type="Proteomes" id="UP000001819"/>
    </source>
</evidence>
<feature type="region of interest" description="Disordered" evidence="1">
    <location>
        <begin position="236"/>
        <end position="308"/>
    </location>
</feature>
<gene>
    <name evidence="4" type="primary">LOC4813590</name>
</gene>
<keyword evidence="2" id="KW-1133">Transmembrane helix</keyword>
<organism evidence="3 4">
    <name type="scientific">Drosophila pseudoobscura pseudoobscura</name>
    <name type="common">Fruit fly</name>
    <dbReference type="NCBI Taxonomy" id="46245"/>
    <lineage>
        <taxon>Eukaryota</taxon>
        <taxon>Metazoa</taxon>
        <taxon>Ecdysozoa</taxon>
        <taxon>Arthropoda</taxon>
        <taxon>Hexapoda</taxon>
        <taxon>Insecta</taxon>
        <taxon>Pterygota</taxon>
        <taxon>Neoptera</taxon>
        <taxon>Endopterygota</taxon>
        <taxon>Diptera</taxon>
        <taxon>Brachycera</taxon>
        <taxon>Muscomorpha</taxon>
        <taxon>Ephydroidea</taxon>
        <taxon>Drosophilidae</taxon>
        <taxon>Drosophila</taxon>
        <taxon>Sophophora</taxon>
    </lineage>
</organism>
<evidence type="ECO:0000256" key="2">
    <source>
        <dbReference type="SAM" id="Phobius"/>
    </source>
</evidence>